<comment type="PTM">
    <text evidence="32">Highly glycosylated by host. The high number of glycan on the protein is reffered to as 'glycan shield' because it contributes to hide protein sequence from adaptive immune system.</text>
</comment>
<comment type="domain">
    <text evidence="32">The YXXL motif is involved in determining the exact site of viral release at the surface of infected mononuclear cells and promotes endocytosis. YXXL and di-leucine endocytosis motifs interact directly or indirectly with the clathrin adapter complexes, opperate independently, and their activities are not additive.</text>
</comment>
<dbReference type="InterPro" id="IPR037527">
    <property type="entry name" value="Gp160"/>
</dbReference>
<keyword evidence="8 32" id="KW-1170">Fusion of virus membrane with host endosomal membrane</keyword>
<keyword evidence="24 32" id="KW-0175">Coiled coil</keyword>
<name>A0A385BI74_HV1</name>
<evidence type="ECO:0000256" key="22">
    <source>
        <dbReference type="ARBA" id="ARBA00022989"/>
    </source>
</evidence>
<keyword evidence="20 32" id="KW-0261">Viral envelope protein</keyword>
<keyword evidence="17 32" id="KW-1161">Viral attachment to host cell</keyword>
<evidence type="ECO:0000256" key="16">
    <source>
        <dbReference type="ARBA" id="ARBA00022729"/>
    </source>
</evidence>
<dbReference type="Pfam" id="PF00516">
    <property type="entry name" value="GP120"/>
    <property type="match status" value="1"/>
</dbReference>
<keyword evidence="19 32" id="KW-1043">Host membrane</keyword>
<organismHost>
    <name type="scientific">Homo sapiens</name>
    <name type="common">Human</name>
    <dbReference type="NCBI Taxonomy" id="9606"/>
</organismHost>
<evidence type="ECO:0000256" key="19">
    <source>
        <dbReference type="ARBA" id="ARBA00022870"/>
    </source>
</evidence>
<organism evidence="37">
    <name type="scientific">Human immunodeficiency virus type 1</name>
    <name type="common">HIV-1</name>
    <dbReference type="NCBI Taxonomy" id="11676"/>
    <lineage>
        <taxon>Viruses</taxon>
        <taxon>Riboviria</taxon>
        <taxon>Pararnavirae</taxon>
        <taxon>Artverviricota</taxon>
        <taxon>Revtraviricetes</taxon>
        <taxon>Ortervirales</taxon>
        <taxon>Retroviridae</taxon>
        <taxon>Orthoretrovirinae</taxon>
        <taxon>Lentivirus</taxon>
        <taxon>Lentivirus humimdef1</taxon>
    </lineage>
</organism>
<feature type="region of interest" description="Disordered" evidence="34">
    <location>
        <begin position="712"/>
        <end position="733"/>
    </location>
</feature>
<keyword evidence="9 32" id="KW-1032">Host cell membrane</keyword>
<dbReference type="GO" id="GO:1903911">
    <property type="term" value="P:positive regulation of receptor clustering"/>
    <property type="evidence" value="ECO:0007669"/>
    <property type="project" value="UniProtKB-UniRule"/>
</dbReference>
<dbReference type="GO" id="GO:0019031">
    <property type="term" value="C:viral envelope"/>
    <property type="evidence" value="ECO:0007669"/>
    <property type="project" value="UniProtKB-KW"/>
</dbReference>
<evidence type="ECO:0000256" key="6">
    <source>
        <dbReference type="ARBA" id="ARBA00004650"/>
    </source>
</evidence>
<keyword evidence="31 32" id="KW-1160">Virus entry into host cell</keyword>
<evidence type="ECO:0000256" key="2">
    <source>
        <dbReference type="ARBA" id="ARBA00004433"/>
    </source>
</evidence>
<dbReference type="GO" id="GO:0044175">
    <property type="term" value="C:host cell endosome membrane"/>
    <property type="evidence" value="ECO:0007669"/>
    <property type="project" value="UniProtKB-SubCell"/>
</dbReference>
<feature type="disulfide bond" evidence="32">
    <location>
        <begin position="119"/>
        <end position="205"/>
    </location>
</feature>
<dbReference type="FunFam" id="2.170.40.20:FF:000004">
    <property type="entry name" value="Envelope glycoprotein gp160"/>
    <property type="match status" value="1"/>
</dbReference>
<comment type="function">
    <text evidence="32">Envelope glycoprotein gp160: Oligomerizes in the host endoplasmic reticulum into predominantly trimers. In a second time, gp160 transits in the host Golgi, where glycosylation is completed. The precursor is then proteolytically cleaved in the trans-Golgi and thereby activated by cellular furin or furin-like proteases to produce gp120 and gp41.</text>
</comment>
<feature type="lipid moiety-binding region" description="S-palmitoyl cysteine; by host" evidence="32">
    <location>
        <position position="757"/>
    </location>
</feature>
<evidence type="ECO:0000256" key="15">
    <source>
        <dbReference type="ARBA" id="ARBA00022703"/>
    </source>
</evidence>
<keyword evidence="7 32" id="KW-1168">Fusion of virus membrane with host membrane</keyword>
<evidence type="ECO:0000256" key="13">
    <source>
        <dbReference type="ARBA" id="ARBA00022685"/>
    </source>
</evidence>
<evidence type="ECO:0000259" key="35">
    <source>
        <dbReference type="Pfam" id="PF00516"/>
    </source>
</evidence>
<feature type="disulfide bond" evidence="32">
    <location>
        <begin position="591"/>
        <end position="597"/>
    </location>
</feature>
<dbReference type="FunFam" id="2.170.40.20:FF:000003">
    <property type="entry name" value="Envelope glycoprotein gp160"/>
    <property type="match status" value="1"/>
</dbReference>
<evidence type="ECO:0000256" key="32">
    <source>
        <dbReference type="HAMAP-Rule" id="MF_04083"/>
    </source>
</evidence>
<comment type="similarity">
    <text evidence="32">Belongs to the HIV-1 env protein family.</text>
</comment>
<keyword evidence="10 32" id="KW-1165">Clathrin-mediated endocytosis of virus by host</keyword>
<comment type="subcellular location">
    <subcellularLocation>
        <location evidence="3">Host cell membrane</location>
        <topology evidence="3">Peripheral membrane protein</topology>
    </subcellularLocation>
    <subcellularLocation>
        <location evidence="1">Host cell membrane</location>
        <topology evidence="1">Single-pass type I membrane protein</topology>
    </subcellularLocation>
    <subcellularLocation>
        <location evidence="2">Host endosome membrane</location>
        <topology evidence="2">Peripheral membrane protein</topology>
    </subcellularLocation>
    <subcellularLocation>
        <location evidence="5">Host endosome membrane</location>
        <topology evidence="5">Single-pass type I membrane protein</topology>
    </subcellularLocation>
    <subcellularLocation>
        <location evidence="6">Virion membrane</location>
        <topology evidence="6">Peripheral membrane protein</topology>
    </subcellularLocation>
    <subcellularLocation>
        <location evidence="4">Virion membrane</location>
        <topology evidence="4">Single-pass type I membrane protein</topology>
    </subcellularLocation>
</comment>
<keyword evidence="28 32" id="KW-0325">Glycoprotein</keyword>
<evidence type="ECO:0000259" key="36">
    <source>
        <dbReference type="Pfam" id="PF00517"/>
    </source>
</evidence>
<comment type="PTM">
    <text evidence="32">Palmitoylation of the transmembrane protein and of Env polyprotein (prior to its proteolytic cleavage) is essential for their association with host cell membrane lipid rafts. Palmitoylation is therefore required for envelope trafficking to classical lipid rafts, but not for viral replication.</text>
</comment>
<keyword evidence="13 32" id="KW-0165">Cleavage on pair of basic residues</keyword>
<keyword evidence="22 32" id="KW-1133">Transmembrane helix</keyword>
<dbReference type="Gene3D" id="1.20.5.490">
    <property type="entry name" value="Single helix bin"/>
    <property type="match status" value="1"/>
</dbReference>
<dbReference type="FunFam" id="1.10.287.210:FF:000001">
    <property type="entry name" value="Envelope glycoprotein gp160"/>
    <property type="match status" value="1"/>
</dbReference>
<comment type="domain">
    <text evidence="32">The membrane proximal external region (MPER) present in gp41 is a tryptophan-rich region recognized by the antibodies 2F5, Z13, and 4E10. MPER seems to play a role in fusion.</text>
</comment>
<keyword evidence="14 32" id="KW-0812">Transmembrane</keyword>
<comment type="function">
    <text evidence="32">Surface protein gp120: Attaches the virus to the host lymphoid cell by binding to the primary receptor CD4. This interaction induces a structural rearrangement creating a high affinity binding site for a chemokine coreceptor like CXCR4 and/or CCR5. Acts as a ligand for CD209/DC-SIGN and CLEC4M/DC-SIGNR, which are respectively found on dendritic cells (DCs), and on endothelial cells of liver sinusoids and lymph node sinuses. These interactions allow capture of viral particles at mucosal surfaces by these cells and subsequent transmission to permissive cells. HIV subverts the migration properties of dendritic cells to gain access to CD4+ T-cells in lymph nodes. Virus transmission to permissive T-cells occurs either in trans (without DCs infection, through viral capture and transmission), or in cis (following DCs productive infection, through the usual CD4-gp120 interaction), thereby inducing a robust infection. In trans infection, bound virions remain infectious over days and it is proposed that they are not degraded, but protected in non-lysosomal acidic organelles within the DCs close to the cell membrane thus contributing to the viral infectious potential during DCs' migration from the periphery to the lymphoid tissues. On arrival at lymphoid tissues, intact virions recycle back to DCs' cell surface allowing virus transmission to CD4+ T-cells.</text>
</comment>
<evidence type="ECO:0000256" key="11">
    <source>
        <dbReference type="ARBA" id="ARBA00022581"/>
    </source>
</evidence>
<dbReference type="GO" id="GO:0019062">
    <property type="term" value="P:virion attachment to host cell"/>
    <property type="evidence" value="ECO:0007669"/>
    <property type="project" value="UniProtKB-UniRule"/>
</dbReference>
<evidence type="ECO:0000256" key="20">
    <source>
        <dbReference type="ARBA" id="ARBA00022879"/>
    </source>
</evidence>
<protein>
    <recommendedName>
        <fullName evidence="32">Envelope glycoprotein gp160</fullName>
    </recommendedName>
    <alternativeName>
        <fullName evidence="32">Env polyprotein</fullName>
    </alternativeName>
    <component>
        <recommendedName>
            <fullName evidence="32">Surface protein gp120</fullName>
            <shortName evidence="32">SU</shortName>
        </recommendedName>
        <alternativeName>
            <fullName evidence="32">Glycoprotein 120</fullName>
            <shortName evidence="32">gp120</shortName>
        </alternativeName>
    </component>
    <component>
        <recommendedName>
            <fullName evidence="32">Transmembrane protein gp41</fullName>
            <shortName evidence="32">TM</shortName>
        </recommendedName>
        <alternativeName>
            <fullName evidence="32">Glycoprotein 41</fullName>
            <shortName evidence="32">gp41</shortName>
        </alternativeName>
    </component>
</protein>
<feature type="short sequence motif" description="YXXL motif; contains endocytosis signal" evidence="32">
    <location>
        <begin position="705"/>
        <end position="708"/>
    </location>
</feature>
<evidence type="ECO:0000256" key="34">
    <source>
        <dbReference type="SAM" id="MobiDB-lite"/>
    </source>
</evidence>
<feature type="topological domain" description="Cytoplasmic" evidence="32">
    <location>
        <begin position="699"/>
        <end position="849"/>
    </location>
</feature>
<feature type="disulfide bond" evidence="32">
    <location>
        <begin position="218"/>
        <end position="247"/>
    </location>
</feature>
<evidence type="ECO:0000256" key="33">
    <source>
        <dbReference type="RuleBase" id="RU363095"/>
    </source>
</evidence>
<evidence type="ECO:0000256" key="5">
    <source>
        <dbReference type="ARBA" id="ARBA00004578"/>
    </source>
</evidence>
<evidence type="ECO:0000256" key="7">
    <source>
        <dbReference type="ARBA" id="ARBA00022506"/>
    </source>
</evidence>
<feature type="chain" id="PRO_5023558693" description="Transmembrane protein gp41" evidence="32">
    <location>
        <begin position="504"/>
        <end position="849"/>
    </location>
</feature>
<evidence type="ECO:0000256" key="3">
    <source>
        <dbReference type="ARBA" id="ARBA00004505"/>
    </source>
</evidence>
<feature type="short sequence motif" description="Di-leucine internalization motif" evidence="32">
    <location>
        <begin position="848"/>
        <end position="849"/>
    </location>
</feature>
<sequence length="849" mass="96079">MRAKGIRKNCQHWWWRWGMMLLGMLMICSAEDKLWVTVYYGVPVWKEATTTLFCASDAKAYVTEAHNVWATHACVPTDPNPQEVVLENVTENFNMWKNSMVEQMHEDVISLWDQSLTPCIKLTPLCVTLDCTDVNVTAKGNSTWEKMEKGEIKNCSFNVTRSLKAKVRTEHALFNRLEIMPIENKNSSTEYALINCNTSVITRACPKVSFEPIPIHYCAPAGFAILQCNDKNFNGSGPCTNVSTVQCTHGIRPVVSTQLLLNGSLAKGDVVIRSENLTDNAKTIIVQLNNTIKISCIRPNNNTRKSIQMGPGKTFYATGTIIGDIRQAHCNITKNEWNAALGNISSKLRKQFNATKIVFRPSAGGDPEIVTHSFNCGGEFFYCNTTQLFNSTWPPENGTTNDTGNIILPCRIKQIINRWQEVGKAMYAPPIRGQISCESNITGLLLTRDGGTPVNQTETFRPGGGDMRDNWRSELYKYKVVKIEPLGIAPTRAKRRVVQREKRAVGTMGALFLGFLGTAGSTMGAASLTLTVQARLLLSGIVQQQSNLLKAIEAQQHLLQLTVWGIKQLQARVLAVERYLKDQQLLGIWGCSGKLICTTAVPWNTSWSNKSYNQIWDNMTWMEWEREIDNYTSLIYTLIEESQNQQKKNEQELLELDKWASLWNWFSITKWLWYIKIFIMIVGGLIGLRIVFAVLSVVNRVRQGYSPLSLQTRFPAPGGPDRPEGIEEEGGERDRDRSIRLVNGLLALIWEDLRSLCLFSYHRLRDLLLIVARIVELLGRRGWEALQYWWNLLQYWSQELKNSAVSLLDTIAIAVAEGTDRIIDLVQRAFRAILHIPVRIRQGLERALL</sequence>
<dbReference type="GO" id="GO:0005198">
    <property type="term" value="F:structural molecule activity"/>
    <property type="evidence" value="ECO:0007669"/>
    <property type="project" value="UniProtKB-UniRule"/>
</dbReference>
<evidence type="ECO:0000256" key="23">
    <source>
        <dbReference type="ARBA" id="ARBA00023046"/>
    </source>
</evidence>
<evidence type="ECO:0000256" key="10">
    <source>
        <dbReference type="ARBA" id="ARBA00022570"/>
    </source>
</evidence>
<dbReference type="SUPFAM" id="SSF58069">
    <property type="entry name" value="Virus ectodomain"/>
    <property type="match status" value="1"/>
</dbReference>
<evidence type="ECO:0000256" key="18">
    <source>
        <dbReference type="ARBA" id="ARBA00022844"/>
    </source>
</evidence>
<evidence type="ECO:0000256" key="30">
    <source>
        <dbReference type="ARBA" id="ARBA00023288"/>
    </source>
</evidence>
<dbReference type="EMBL" id="MH632965">
    <property type="protein sequence ID" value="AXP18521.1"/>
    <property type="molecule type" value="Genomic_RNA"/>
</dbReference>
<feature type="coiled-coil region" evidence="32">
    <location>
        <begin position="626"/>
        <end position="660"/>
    </location>
</feature>
<comment type="subcellular location">
    <molecule>Transmembrane protein gp41</molecule>
    <subcellularLocation>
        <location evidence="32">Virion membrane</location>
        <topology evidence="32">Single-pass type I membrane protein</topology>
    </subcellularLocation>
    <subcellularLocation>
        <location evidence="32">Host cell membrane</location>
        <topology evidence="32">Single-pass type I membrane protein</topology>
    </subcellularLocation>
    <subcellularLocation>
        <location evidence="32">Host endosome membrane</location>
        <topology evidence="32">Single-pass type I membrane protein</topology>
    </subcellularLocation>
    <text evidence="32">It is probably concentrated at the site of budding and incorporated into the virions possibly by contacts between the cytoplasmic tail of Env and the N-terminus of Gag.</text>
</comment>
<comment type="subunit">
    <text evidence="32">The mature envelope protein (Env) consists of a homotrimer of non-covalently associated gp120-gp41 heterodimers. The resulting complex protrudes from the virus surface as a spike. There seems to be as few as 10 spikes on the average virion. Surface protein gp120 interacts with host CD4, CCR5 and CXCR4. Gp120 also interacts with the C-type lectins CD209/DC-SIGN and CLEC4M/DC-SIGNR (collectively referred to as DC-SIGN(R)). Gp120 and gp41 interact with GalCer. Gp120 interacts with host ITGA4/ITGB7 complex; on CD4+ T-cells, this interaction results in rapid activation of integrin ITGAL/LFA-1, which facilitates efficient cell-to-cell spreading of HIV-1. Gp120 interacts with cell-associated heparan sulfate; this interaction increases virus infectivity on permissive cells and may be involved in infection of CD4- cells.</text>
</comment>
<evidence type="ECO:0000256" key="25">
    <source>
        <dbReference type="ARBA" id="ARBA00023136"/>
    </source>
</evidence>
<dbReference type="GO" id="GO:1903908">
    <property type="term" value="P:positive regulation of plasma membrane raft polarization"/>
    <property type="evidence" value="ECO:0007669"/>
    <property type="project" value="UniProtKB-UniRule"/>
</dbReference>
<dbReference type="Pfam" id="PF00517">
    <property type="entry name" value="GP41"/>
    <property type="match status" value="1"/>
</dbReference>
<dbReference type="InterPro" id="IPR000328">
    <property type="entry name" value="GP41-like"/>
</dbReference>
<dbReference type="Gene3D" id="1.10.287.210">
    <property type="match status" value="1"/>
</dbReference>
<feature type="region of interest" description="Immunosuppression" evidence="32">
    <location>
        <begin position="567"/>
        <end position="585"/>
    </location>
</feature>
<feature type="disulfide bond" evidence="32">
    <location>
        <begin position="54"/>
        <end position="74"/>
    </location>
</feature>
<dbReference type="CDD" id="cd09909">
    <property type="entry name" value="HIV-1-like_HR1-HR2"/>
    <property type="match status" value="1"/>
</dbReference>
<feature type="region of interest" description="V5" evidence="32">
    <location>
        <begin position="453"/>
        <end position="463"/>
    </location>
</feature>
<evidence type="ECO:0000256" key="31">
    <source>
        <dbReference type="ARBA" id="ARBA00023296"/>
    </source>
</evidence>
<feature type="chain" id="PRO_5023558692" description="Envelope glycoprotein gp160" evidence="32">
    <location>
        <begin position="33"/>
        <end position="849"/>
    </location>
</feature>
<keyword evidence="18 32" id="KW-0946">Virion</keyword>
<keyword evidence="27 32" id="KW-1015">Disulfide bond</keyword>
<dbReference type="Gene3D" id="2.170.40.20">
    <property type="entry name" value="Human immunodeficiency virus 1, Gp160, envelope glycoprotein"/>
    <property type="match status" value="2"/>
</dbReference>
<dbReference type="InterPro" id="IPR036377">
    <property type="entry name" value="Gp120_core_sf"/>
</dbReference>
<reference evidence="37" key="1">
    <citation type="journal article" date="2018" name="Nat. Med.">
        <title>Safety and antiviral activity of combination HIV-1 broadly neutralizing antibodies in viremic individuals.</title>
        <authorList>
            <person name="Bar-On Y."/>
            <person name="Gruell H."/>
            <person name="Schoofs T."/>
            <person name="Pai J.A."/>
            <person name="Nogueira L."/>
            <person name="Butler A.L."/>
            <person name="Millard K."/>
            <person name="Lehmann C."/>
            <person name="Suarez I."/>
            <person name="Oliveira T.Y."/>
            <person name="Karagounis T."/>
            <person name="Cohen Y.Z."/>
            <person name="Wyen C."/>
            <person name="Scholten S."/>
            <person name="Handl L."/>
            <person name="Belblidia S."/>
            <person name="Dizon J.P."/>
            <person name="Vehreschild J.J."/>
            <person name="Witmer-Pack M."/>
            <person name="Shimeliovich I."/>
            <person name="Jain K."/>
            <person name="Fiddike K."/>
            <person name="Seaton K.E."/>
            <person name="Yates N.L."/>
            <person name="Horowitz J."/>
            <person name="Gulick R.M."/>
            <person name="Pfeifer N."/>
            <person name="Tomaras G.D."/>
            <person name="Seaman M.S."/>
            <person name="Fatkenheuer G."/>
            <person name="Caskey M."/>
            <person name="Klein F."/>
            <person name="Nussenzweig M.C."/>
        </authorList>
    </citation>
    <scope>NUCLEOTIDE SEQUENCE</scope>
    <source>
        <strain evidence="37">91C34_D0_YBDA4_S2</strain>
    </source>
</reference>
<feature type="region of interest" description="CD4-binding loop" evidence="32">
    <location>
        <begin position="362"/>
        <end position="372"/>
    </location>
</feature>
<comment type="domain">
    <text evidence="32">The CD4-binding region is targeted by the antibody b12.</text>
</comment>
<evidence type="ECO:0000256" key="24">
    <source>
        <dbReference type="ARBA" id="ARBA00023054"/>
    </source>
</evidence>
<dbReference type="SUPFAM" id="SSF56502">
    <property type="entry name" value="gp120 core"/>
    <property type="match status" value="2"/>
</dbReference>
<comment type="domain">
    <text evidence="32 33">The 17 amino acids long immunosuppressive region is present in many retroviral envelope proteins. Synthetic peptides derived from this relatively conserved sequence inhibit immune function in vitro and in vivo.</text>
</comment>
<comment type="subcellular location">
    <molecule>Surface protein gp120</molecule>
    <subcellularLocation>
        <location evidence="32">Virion membrane</location>
        <topology evidence="32">Peripheral membrane protein</topology>
    </subcellularLocation>
    <subcellularLocation>
        <location evidence="32">Host cell membrane</location>
        <topology evidence="32">Peripheral membrane protein</topology>
    </subcellularLocation>
    <subcellularLocation>
        <location evidence="32">Host endosome membrane</location>
        <topology evidence="32">Single-pass type I membrane protein</topology>
    </subcellularLocation>
    <text evidence="32">The surface protein is not anchored to the viral envelope, but associates with the extravirion surface through its binding to TM. It is probably concentrated at the site of budding and incorporated into the virions possibly by contacts between the cytoplasmic tail of Env and the N-terminus of Gag.</text>
</comment>
<evidence type="ECO:0000256" key="9">
    <source>
        <dbReference type="ARBA" id="ARBA00022511"/>
    </source>
</evidence>
<feature type="disulfide bond" evidence="32">
    <location>
        <begin position="228"/>
        <end position="239"/>
    </location>
</feature>
<proteinExistence type="inferred from homology"/>
<evidence type="ECO:0000256" key="21">
    <source>
        <dbReference type="ARBA" id="ARBA00022890"/>
    </source>
</evidence>
<feature type="disulfide bond" evidence="32">
    <location>
        <begin position="126"/>
        <end position="196"/>
    </location>
</feature>
<dbReference type="InterPro" id="IPR000777">
    <property type="entry name" value="HIV1_Gp120"/>
</dbReference>
<evidence type="ECO:0000256" key="29">
    <source>
        <dbReference type="ARBA" id="ARBA00023280"/>
    </source>
</evidence>
<evidence type="ECO:0000256" key="26">
    <source>
        <dbReference type="ARBA" id="ARBA00023139"/>
    </source>
</evidence>
<evidence type="ECO:0000256" key="1">
    <source>
        <dbReference type="ARBA" id="ARBA00004402"/>
    </source>
</evidence>
<comment type="caution">
    <text evidence="32">Lacks conserved residue(s) required for the propagation of feature annotation.</text>
</comment>
<keyword evidence="25 32" id="KW-0472">Membrane</keyword>
<evidence type="ECO:0000256" key="14">
    <source>
        <dbReference type="ARBA" id="ARBA00022692"/>
    </source>
</evidence>
<accession>A0A385BI74</accession>
<keyword evidence="29 32" id="KW-0899">Viral immunoevasion</keyword>
<dbReference type="FunFam" id="1.20.5.490:FF:000001">
    <property type="entry name" value="Envelope glycoprotein gp160"/>
    <property type="match status" value="1"/>
</dbReference>
<keyword evidence="12 32" id="KW-1162">Viral penetration into host cytoplasm</keyword>
<feature type="region of interest" description="MPER; binding to GalCer" evidence="32">
    <location>
        <begin position="655"/>
        <end position="676"/>
    </location>
</feature>
<dbReference type="GO" id="GO:0019082">
    <property type="term" value="P:viral protein processing"/>
    <property type="evidence" value="ECO:0007669"/>
    <property type="project" value="UniProtKB-UniRule"/>
</dbReference>
<dbReference type="GO" id="GO:0075512">
    <property type="term" value="P:clathrin-dependent endocytosis of virus by host cell"/>
    <property type="evidence" value="ECO:0007669"/>
    <property type="project" value="UniProtKB-UniRule"/>
</dbReference>
<keyword evidence="11 32" id="KW-0945">Host-virus interaction</keyword>
<feature type="domain" description="Retroviral envelope protein GP41-like" evidence="36">
    <location>
        <begin position="523"/>
        <end position="711"/>
    </location>
</feature>
<comment type="miscellaneous">
    <text evidence="32">HIV-1 lineages are divided in three main groups, M (for Major), O (for Outlier), and N (for New, or Non-M, Non-O). The vast majority of strains found worldwide belong to the group M. Group O seems to be endemic to and largely confined to Cameroon and neighboring countries in West Central Africa, where these viruses represent a small minority of HIV-1 strains. The group N is represented by a limited number of isolates from Cameroonian persons. The group M is further subdivided in 9 clades or subtypes (A to D, F to H, J and K).</text>
</comment>
<gene>
    <name evidence="32 37" type="primary">env</name>
</gene>
<evidence type="ECO:0000256" key="8">
    <source>
        <dbReference type="ARBA" id="ARBA00022510"/>
    </source>
</evidence>
<dbReference type="HAMAP" id="MF_04083">
    <property type="entry name" value="HIV_ENV"/>
    <property type="match status" value="1"/>
</dbReference>
<keyword evidence="26 32" id="KW-0564">Palmitate</keyword>
<comment type="PTM">
    <text evidence="32">Specific enzymatic cleavages in vivo yield mature proteins. Envelope glycoproteins are synthesized as a inactive precursor that is heavily N-glycosylated and processed likely by host cell furin in the Golgi to yield the mature SU and TM proteins. The cleavage site between SU and TM requires the minimal sequence [KR]-X-[KR]-R. About 2 of the 9 disulfide bonds of gp41 are reduced by P4HB/PDI, following binding to CD4 receptor.</text>
</comment>
<dbReference type="GO" id="GO:0020002">
    <property type="term" value="C:host cell plasma membrane"/>
    <property type="evidence" value="ECO:0007669"/>
    <property type="project" value="UniProtKB-SubCell"/>
</dbReference>
<comment type="domain">
    <text evidence="32">Some of the most genetically diverse regions of the viral genome are present in Env. They are called variable regions 1 through 5 (V1 through V5). Coreceptor usage of gp120 is determined mainly by the primary structure of the third variable region (V3) in the outer domain of gp120. The sequence of V3 determines which coreceptor, CCR5 and/or CXCR4 (corresponding to R5/macrophage, X4/T cell and R5X4/T cell and macrophage tropism), is used to trigger the fusion potential of the Env complex, and hence which cells the virus can infect. Binding to CCR5 involves a region adjacent in addition to V3.</text>
</comment>
<dbReference type="GO" id="GO:0055036">
    <property type="term" value="C:virion membrane"/>
    <property type="evidence" value="ECO:0007669"/>
    <property type="project" value="UniProtKB-SubCell"/>
</dbReference>
<evidence type="ECO:0000256" key="17">
    <source>
        <dbReference type="ARBA" id="ARBA00022804"/>
    </source>
</evidence>
<dbReference type="GO" id="GO:0016020">
    <property type="term" value="C:membrane"/>
    <property type="evidence" value="ECO:0007669"/>
    <property type="project" value="UniProtKB-UniRule"/>
</dbReference>
<evidence type="ECO:0000256" key="28">
    <source>
        <dbReference type="ARBA" id="ARBA00023180"/>
    </source>
</evidence>
<evidence type="ECO:0000256" key="4">
    <source>
        <dbReference type="ARBA" id="ARBA00004563"/>
    </source>
</evidence>
<keyword evidence="21 32" id="KW-1164">Virus endocytosis by host</keyword>
<keyword evidence="16 32" id="KW-0732">Signal</keyword>
<dbReference type="GO" id="GO:0039654">
    <property type="term" value="P:fusion of virus membrane with host endosome membrane"/>
    <property type="evidence" value="ECO:0007669"/>
    <property type="project" value="UniProtKB-UniRule"/>
</dbReference>
<keyword evidence="30 32" id="KW-0449">Lipoprotein</keyword>
<dbReference type="GO" id="GO:0052031">
    <property type="term" value="P:symbiont-mediated perturbation of host defense response"/>
    <property type="evidence" value="ECO:0007669"/>
    <property type="project" value="UniProtKB-UniRule"/>
</dbReference>
<feature type="transmembrane region" description="Helical" evidence="33">
    <location>
        <begin position="671"/>
        <end position="698"/>
    </location>
</feature>
<comment type="function">
    <text evidence="32">Transmembrane protein gp41: Acts as a class I viral fusion protein. Under the current model, the protein has at least 3 conformational states: pre-fusion native state, pre-hairpin intermediate state, and post-fusion hairpin state. During fusion of viral and target intracellular membranes, the coiled coil regions (heptad repeats) assume a trimer-of-hairpins structure, positioning the fusion peptide in close proximity to the C-terminal region of the ectodomain. The formation of this structure appears to drive apposition and subsequent fusion of viral and target cell membranes. Complete fusion occurs in host cell endosomes and is dynamin-dependent, however some lipid transfer might occur at the plasma membrane. The virus undergoes clathrin-dependent internalization long before endosomal fusion, thus minimizing the surface exposure of conserved viral epitopes during fusion and reducing the efficacy of inhibitors targeting these epitopes. Membranes fusion leads to delivery of the nucleocapsid into the cytoplasm.</text>
</comment>
<feature type="site" description="Cleavage; by host furin" evidence="32">
    <location>
        <begin position="503"/>
        <end position="504"/>
    </location>
</feature>
<evidence type="ECO:0000256" key="27">
    <source>
        <dbReference type="ARBA" id="ARBA00023157"/>
    </source>
</evidence>
<evidence type="ECO:0000256" key="12">
    <source>
        <dbReference type="ARBA" id="ARBA00022595"/>
    </source>
</evidence>
<keyword evidence="15 32" id="KW-0053">Apoptosis</keyword>
<keyword evidence="23 32" id="KW-1039">Host endosome</keyword>
<dbReference type="GO" id="GO:0019064">
    <property type="term" value="P:fusion of virus membrane with host plasma membrane"/>
    <property type="evidence" value="ECO:0007669"/>
    <property type="project" value="UniProtKB-UniRule"/>
</dbReference>
<feature type="domain" description="Human immunodeficiency virus 1 envelope glycoprotein Gp120" evidence="35">
    <location>
        <begin position="34"/>
        <end position="503"/>
    </location>
</feature>
<comment type="miscellaneous">
    <text evidence="32">Inhibitors targeting HIV-1 viral envelope proteins are used as antiretroviral drugs. Attachment of virions to the cell surface via non-specific interactions and CD4 binding can be blocked by inhibitors that include cyanovirin-N, cyclotriazadisulfonamide analogs, PRO 2000, TNX 355 and PRO 542. In addition, BMS 806 can block CD4-induced conformational changes. Env interactions with the coreceptor molecules can be targeted by CCR5 antagonists including SCH-D, maraviroc (UK 427857) and aplaviroc (GW 873140), and the CXCR4 antagonist AMD 070. Fusion of viral and cellular membranes can be inhibited by peptides such as enfuvirtide and tifuvirtide (T 1249). Resistance to inhibitors associated with mutations in Env are observed. Most of the time, single mutations confer only a modest reduction in drug susceptibility. Combination of several mutations is usually required to develop a high-level drug resistance.</text>
</comment>
<evidence type="ECO:0000313" key="37">
    <source>
        <dbReference type="EMBL" id="AXP18521.1"/>
    </source>
</evidence>